<proteinExistence type="predicted"/>
<evidence type="ECO:0000313" key="2">
    <source>
        <dbReference type="Proteomes" id="UP000018211"/>
    </source>
</evidence>
<protein>
    <submittedName>
        <fullName evidence="1">Uncharacterized protein</fullName>
    </submittedName>
</protein>
<gene>
    <name evidence="1" type="ORF">VIBNISOn1_1750013</name>
</gene>
<dbReference type="EMBL" id="CAOF01000085">
    <property type="protein sequence ID" value="CCO46341.1"/>
    <property type="molecule type" value="Genomic_DNA"/>
</dbReference>
<comment type="caution">
    <text evidence="1">The sequence shown here is derived from an EMBL/GenBank/DDBJ whole genome shotgun (WGS) entry which is preliminary data.</text>
</comment>
<name>A0AAV2VPJ3_9VIBR</name>
<evidence type="ECO:0000313" key="1">
    <source>
        <dbReference type="EMBL" id="CCO46341.1"/>
    </source>
</evidence>
<organism evidence="1 2">
    <name type="scientific">Vibrio nigripulchritudo SOn1</name>
    <dbReference type="NCBI Taxonomy" id="1238450"/>
    <lineage>
        <taxon>Bacteria</taxon>
        <taxon>Pseudomonadati</taxon>
        <taxon>Pseudomonadota</taxon>
        <taxon>Gammaproteobacteria</taxon>
        <taxon>Vibrionales</taxon>
        <taxon>Vibrionaceae</taxon>
        <taxon>Vibrio</taxon>
    </lineage>
</organism>
<dbReference type="AlphaFoldDB" id="A0AAV2VPJ3"/>
<reference evidence="1 2" key="1">
    <citation type="journal article" date="2013" name="ISME J.">
        <title>Comparative genomics of pathogenic lineages of Vibrio nigripulchritudo identifies virulence-associated traits.</title>
        <authorList>
            <person name="Goudenege D."/>
            <person name="Labreuche Y."/>
            <person name="Krin E."/>
            <person name="Ansquer D."/>
            <person name="Mangenot S."/>
            <person name="Calteau A."/>
            <person name="Medigue C."/>
            <person name="Mazel D."/>
            <person name="Polz M.F."/>
            <person name="Le Roux F."/>
        </authorList>
    </citation>
    <scope>NUCLEOTIDE SEQUENCE [LARGE SCALE GENOMIC DNA]</scope>
    <source>
        <strain evidence="1 2">SOn1</strain>
    </source>
</reference>
<accession>A0AAV2VPJ3</accession>
<dbReference type="Proteomes" id="UP000018211">
    <property type="component" value="Unassembled WGS sequence"/>
</dbReference>
<sequence length="104" mass="11658">MEANMNNTLHSVIDTITSQLENSPYKNLLGSALKSCIEKQQNDIETLLIARQAGDISEEEFAIELEREKQIVEAEMLTWQITAKAEVQKVVNKAFHALTQAVLS</sequence>